<evidence type="ECO:0008006" key="3">
    <source>
        <dbReference type="Google" id="ProtNLM"/>
    </source>
</evidence>
<proteinExistence type="predicted"/>
<dbReference type="EMBL" id="BSPX01000007">
    <property type="protein sequence ID" value="GLT21370.1"/>
    <property type="molecule type" value="Genomic_DNA"/>
</dbReference>
<reference evidence="2" key="1">
    <citation type="journal article" date="2019" name="Int. J. Syst. Evol. Microbiol.">
        <title>The Global Catalogue of Microorganisms (GCM) 10K type strain sequencing project: providing services to taxonomists for standard genome sequencing and annotation.</title>
        <authorList>
            <consortium name="The Broad Institute Genomics Platform"/>
            <consortium name="The Broad Institute Genome Sequencing Center for Infectious Disease"/>
            <person name="Wu L."/>
            <person name="Ma J."/>
        </authorList>
    </citation>
    <scope>NUCLEOTIDE SEQUENCE [LARGE SCALE GENOMIC DNA]</scope>
    <source>
        <strain evidence="2">NBRC 102407</strain>
    </source>
</reference>
<gene>
    <name evidence="1" type="ORF">GCM10007933_08220</name>
</gene>
<dbReference type="Proteomes" id="UP001157167">
    <property type="component" value="Unassembled WGS sequence"/>
</dbReference>
<accession>A0ABQ6F743</accession>
<comment type="caution">
    <text evidence="1">The sequence shown here is derived from an EMBL/GenBank/DDBJ whole genome shotgun (WGS) entry which is preliminary data.</text>
</comment>
<name>A0ABQ6F743_9RHOO</name>
<protein>
    <recommendedName>
        <fullName evidence="3">Lipoprotein</fullName>
    </recommendedName>
</protein>
<organism evidence="1 2">
    <name type="scientific">Zoogloea oryzae</name>
    <dbReference type="NCBI Taxonomy" id="310767"/>
    <lineage>
        <taxon>Bacteria</taxon>
        <taxon>Pseudomonadati</taxon>
        <taxon>Pseudomonadota</taxon>
        <taxon>Betaproteobacteria</taxon>
        <taxon>Rhodocyclales</taxon>
        <taxon>Zoogloeaceae</taxon>
        <taxon>Zoogloea</taxon>
    </lineage>
</organism>
<evidence type="ECO:0000313" key="1">
    <source>
        <dbReference type="EMBL" id="GLT21370.1"/>
    </source>
</evidence>
<sequence>MTQSLTGGPNIMNTQHKTLLVSFSCALTLTACGGGGGNTPAPVASDASFNLQSAQRSEFVTPSVRNFSVSGTSNGFAVTGSGIETAGSVTAGTFEGTAALQRTTTVSGSVVVNGITLPLASSATDWTDTNYVPKGSASTSEYTVIQGTPTIPTAARVGDLGTLFTATRYADSTRTGLIGTMRTTYSLAADTATTALVSVTSLYYSASGAHTRTVSRQYRINTSNQLTPVLVSDVDFTSNLNLLLQY</sequence>
<keyword evidence="2" id="KW-1185">Reference proteome</keyword>
<evidence type="ECO:0000313" key="2">
    <source>
        <dbReference type="Proteomes" id="UP001157167"/>
    </source>
</evidence>